<sequence length="221" mass="25263">MIEMTDLTINTNSSSSEEVVRTPYLRRNSIYTGYNRPGYNEFHRTIFITHPSHLDGTMHHAIYNKDTDSWTYQRRDIVDLSKARRLAVLYRIASLPSGQDSEEWFSEVNTVLASVNMDRNRVRTCDTLERLQIDNLGGYSCIVWLVDAVQGLVDKGLVVLKDGFSAEEELMVGRLIAGPEVGTLSVAIQPAPLKVVDERNMTEAELERFCHWLRGDRKVRQ</sequence>
<reference evidence="1" key="1">
    <citation type="submission" date="2021-07" db="EMBL/GenBank/DDBJ databases">
        <authorList>
            <person name="Durling M."/>
        </authorList>
    </citation>
    <scope>NUCLEOTIDE SEQUENCE</scope>
</reference>
<dbReference type="AlphaFoldDB" id="A0A9N9L7X1"/>
<organism evidence="1 2">
    <name type="scientific">Hymenoscyphus fraxineus</name>
    <dbReference type="NCBI Taxonomy" id="746836"/>
    <lineage>
        <taxon>Eukaryota</taxon>
        <taxon>Fungi</taxon>
        <taxon>Dikarya</taxon>
        <taxon>Ascomycota</taxon>
        <taxon>Pezizomycotina</taxon>
        <taxon>Leotiomycetes</taxon>
        <taxon>Helotiales</taxon>
        <taxon>Helotiaceae</taxon>
        <taxon>Hymenoscyphus</taxon>
    </lineage>
</organism>
<dbReference type="EMBL" id="CAJVRL010000091">
    <property type="protein sequence ID" value="CAG8959340.1"/>
    <property type="molecule type" value="Genomic_DNA"/>
</dbReference>
<dbReference type="OrthoDB" id="10276140at2759"/>
<evidence type="ECO:0000313" key="2">
    <source>
        <dbReference type="Proteomes" id="UP000696280"/>
    </source>
</evidence>
<keyword evidence="2" id="KW-1185">Reference proteome</keyword>
<comment type="caution">
    <text evidence="1">The sequence shown here is derived from an EMBL/GenBank/DDBJ whole genome shotgun (WGS) entry which is preliminary data.</text>
</comment>
<accession>A0A9N9L7X1</accession>
<protein>
    <submittedName>
        <fullName evidence="1">Uncharacterized protein</fullName>
    </submittedName>
</protein>
<dbReference type="Proteomes" id="UP000696280">
    <property type="component" value="Unassembled WGS sequence"/>
</dbReference>
<proteinExistence type="predicted"/>
<gene>
    <name evidence="1" type="ORF">HYFRA_00013110</name>
</gene>
<evidence type="ECO:0000313" key="1">
    <source>
        <dbReference type="EMBL" id="CAG8959340.1"/>
    </source>
</evidence>
<name>A0A9N9L7X1_9HELO</name>